<evidence type="ECO:0000313" key="1">
    <source>
        <dbReference type="EMBL" id="KXB31940.1"/>
    </source>
</evidence>
<proteinExistence type="predicted"/>
<accession>A0A133XM01</accession>
<reference evidence="1 2" key="1">
    <citation type="submission" date="2015-12" db="EMBL/GenBank/DDBJ databases">
        <title>Nitrous oxide reduction kinetics distinguish bacteria harboring typical versus atypical NosZ.</title>
        <authorList>
            <person name="Yoon S."/>
            <person name="Nissen S."/>
            <person name="Park D."/>
            <person name="Sanford R.A."/>
            <person name="Loeffler F.E."/>
        </authorList>
    </citation>
    <scope>NUCLEOTIDE SEQUENCE [LARGE SCALE GENOMIC DNA]</scope>
    <source>
        <strain evidence="1 2">ATCC BAA-841</strain>
    </source>
</reference>
<evidence type="ECO:0000313" key="2">
    <source>
        <dbReference type="Proteomes" id="UP000070186"/>
    </source>
</evidence>
<gene>
    <name evidence="1" type="ORF">AT959_04760</name>
</gene>
<dbReference type="Proteomes" id="UP000070186">
    <property type="component" value="Unassembled WGS sequence"/>
</dbReference>
<organism evidence="1 2">
    <name type="scientific">Dechloromonas denitrificans</name>
    <dbReference type="NCBI Taxonomy" id="281362"/>
    <lineage>
        <taxon>Bacteria</taxon>
        <taxon>Pseudomonadati</taxon>
        <taxon>Pseudomonadota</taxon>
        <taxon>Betaproteobacteria</taxon>
        <taxon>Rhodocyclales</taxon>
        <taxon>Azonexaceae</taxon>
        <taxon>Dechloromonas</taxon>
    </lineage>
</organism>
<protein>
    <recommendedName>
        <fullName evidence="3">PilZ domain-containing protein</fullName>
    </recommendedName>
</protein>
<sequence>MLTKMPVLGGLFAQKDSHPLADAHELRRILAELPGNNAFKSLDEIAGWLESLLAADTLAADRIYEAAYQLEEAAAPHLKRLSREYLHTARLNRSDEKRLWSINYGFWTLLAAAYERCLLALATPGRTADALRPLLPALCTRLIAALGAVLKWEQFHYGPSPGEIWFRLGRALATAEAAGVASKVTPIRPLAGLSCAQQEYLKVLVFQAASMDSLLPLEIELAERLIAHYLPAFIFGPAVHEDSVYWVDLSQPQPPLRMARMPAQAAPSQRFFKPGAANEAMQALLRTLERGGDLPPEINLGDRYHPRLLMPVLRHLSAYLAPVPPQRRHDRHHVKHRMSVLNGLINAFVVFSGEFGGRPAGLQIESWVVENVSRGGFGAQLNSIPAEWLKVGALIAMQPDGGDNWLLGIVRRYHRETEREARVGIETLARTAVSAELKVRTASSYAAVAGLPALLIHEAAEAGEVRVILPPASFDLRESLEFSQGGQRYLLAPVALVEQTADYELARYRQSVIS</sequence>
<comment type="caution">
    <text evidence="1">The sequence shown here is derived from an EMBL/GenBank/DDBJ whole genome shotgun (WGS) entry which is preliminary data.</text>
</comment>
<dbReference type="RefSeq" id="WP_066881144.1">
    <property type="nucleotide sequence ID" value="NZ_LODL01000010.1"/>
</dbReference>
<evidence type="ECO:0008006" key="3">
    <source>
        <dbReference type="Google" id="ProtNLM"/>
    </source>
</evidence>
<dbReference type="EMBL" id="LODL01000010">
    <property type="protein sequence ID" value="KXB31940.1"/>
    <property type="molecule type" value="Genomic_DNA"/>
</dbReference>
<keyword evidence="2" id="KW-1185">Reference proteome</keyword>
<name>A0A133XM01_9RHOO</name>
<dbReference type="AlphaFoldDB" id="A0A133XM01"/>